<dbReference type="AlphaFoldDB" id="A0A552X390"/>
<reference evidence="3 4" key="1">
    <citation type="submission" date="2019-07" db="EMBL/GenBank/DDBJ databases">
        <authorList>
            <person name="Yang M."/>
            <person name="Zhao D."/>
            <person name="Xiang H."/>
        </authorList>
    </citation>
    <scope>NUCLEOTIDE SEQUENCE [LARGE SCALE GENOMIC DNA]</scope>
    <source>
        <strain evidence="3 4">IM1326</strain>
    </source>
</reference>
<evidence type="ECO:0000313" key="4">
    <source>
        <dbReference type="Proteomes" id="UP000320359"/>
    </source>
</evidence>
<dbReference type="EMBL" id="VJWL01000001">
    <property type="protein sequence ID" value="TRW49455.1"/>
    <property type="molecule type" value="Genomic_DNA"/>
</dbReference>
<evidence type="ECO:0000256" key="1">
    <source>
        <dbReference type="RuleBase" id="RU004003"/>
    </source>
</evidence>
<gene>
    <name evidence="3" type="ORF">FM042_00900</name>
</gene>
<dbReference type="GO" id="GO:0009306">
    <property type="term" value="P:protein secretion"/>
    <property type="evidence" value="ECO:0007669"/>
    <property type="project" value="InterPro"/>
</dbReference>
<dbReference type="Pfam" id="PF00263">
    <property type="entry name" value="Secretin"/>
    <property type="match status" value="1"/>
</dbReference>
<evidence type="ECO:0000259" key="2">
    <source>
        <dbReference type="Pfam" id="PF00263"/>
    </source>
</evidence>
<organism evidence="3 4">
    <name type="scientific">Aliidiomarina halalkaliphila</name>
    <dbReference type="NCBI Taxonomy" id="2593535"/>
    <lineage>
        <taxon>Bacteria</taxon>
        <taxon>Pseudomonadati</taxon>
        <taxon>Pseudomonadota</taxon>
        <taxon>Gammaproteobacteria</taxon>
        <taxon>Alteromonadales</taxon>
        <taxon>Idiomarinaceae</taxon>
        <taxon>Aliidiomarina</taxon>
    </lineage>
</organism>
<comment type="similarity">
    <text evidence="1">Belongs to the bacterial secretin family.</text>
</comment>
<keyword evidence="4" id="KW-1185">Reference proteome</keyword>
<feature type="domain" description="Type II/III secretion system secretin-like" evidence="2">
    <location>
        <begin position="307"/>
        <end position="452"/>
    </location>
</feature>
<dbReference type="InterPro" id="IPR004846">
    <property type="entry name" value="T2SS/T3SS_dom"/>
</dbReference>
<accession>A0A552X390</accession>
<name>A0A552X390_9GAMM</name>
<protein>
    <submittedName>
        <fullName evidence="3">Type II and III secretion system protein</fullName>
    </submittedName>
</protein>
<dbReference type="InterPro" id="IPR011990">
    <property type="entry name" value="TPR-like_helical_dom_sf"/>
</dbReference>
<dbReference type="SUPFAM" id="SSF48452">
    <property type="entry name" value="TPR-like"/>
    <property type="match status" value="1"/>
</dbReference>
<dbReference type="RefSeq" id="WP_143233877.1">
    <property type="nucleotide sequence ID" value="NZ_VJWL01000001.1"/>
</dbReference>
<proteinExistence type="inferred from homology"/>
<dbReference type="OrthoDB" id="9775455at2"/>
<comment type="caution">
    <text evidence="3">The sequence shown here is derived from an EMBL/GenBank/DDBJ whole genome shotgun (WGS) entry which is preliminary data.</text>
</comment>
<dbReference type="Proteomes" id="UP000320359">
    <property type="component" value="Unassembled WGS sequence"/>
</dbReference>
<evidence type="ECO:0000313" key="3">
    <source>
        <dbReference type="EMBL" id="TRW49455.1"/>
    </source>
</evidence>
<sequence>MKQLSNGKKHALPNASGMKFMTTIKTIKRAAVWHARFFLLSALMILFLLPGCSGGLPFGGVPRIETRLEPFQNLGYDWKGHFQYGLEMLEGEFLDTHKTVFARAAFSSAARFARDHAPSYVGLGLAELNLGNFSEAQVAFLNAALIDDRSMYWALAAIAALRNGDETVAFTLFHAMQSAIKQDDDLVSQFIRSVYMPSDESYSLPMMSPAVRHAERLADEDLICESNSEEKVCQDLNIVAKVYFVRRYSSDNVTRGTDFFNELSVKLGAEKTFEWVKPGDSSILTEVSLSVPEIQYAVRLTPQNVNSSFYVNAAPSIITSLGENSEIREGTNLTILYNSEGYTDDFTAEIGMMLSMTPEVATPENVKLRLTFELSSINALEPSQNAQILDVSSNTFTVAGYFPYGKPVVLGTISSGSQKYNSSGQVGFRRLPVVGGFFGKSQDIRVTSDTLVLGILSEPSAFRGTREQRVLAAMRAKGVNYPTEEKIMRRQIIHLAPDLTALVMDFLKQQS</sequence>